<dbReference type="SUPFAM" id="SSF50447">
    <property type="entry name" value="Translation proteins"/>
    <property type="match status" value="1"/>
</dbReference>
<organism evidence="2 3">
    <name type="scientific">Teredinibacter turnerae (strain ATCC 39867 / T7901)</name>
    <dbReference type="NCBI Taxonomy" id="377629"/>
    <lineage>
        <taxon>Bacteria</taxon>
        <taxon>Pseudomonadati</taxon>
        <taxon>Pseudomonadota</taxon>
        <taxon>Gammaproteobacteria</taxon>
        <taxon>Cellvibrionales</taxon>
        <taxon>Cellvibrionaceae</taxon>
        <taxon>Teredinibacter</taxon>
    </lineage>
</organism>
<dbReference type="STRING" id="377629.TERTU_0290"/>
<feature type="signal peptide" evidence="1">
    <location>
        <begin position="1"/>
        <end position="21"/>
    </location>
</feature>
<dbReference type="eggNOG" id="ENOG5031ABM">
    <property type="taxonomic scope" value="Bacteria"/>
</dbReference>
<keyword evidence="3" id="KW-1185">Reference proteome</keyword>
<gene>
    <name evidence="2" type="ordered locus">TERTU_0290</name>
</gene>
<dbReference type="KEGG" id="ttu:TERTU_0290"/>
<dbReference type="OrthoDB" id="5705317at2"/>
<protein>
    <recommendedName>
        <fullName evidence="4">Lipoprotein</fullName>
    </recommendedName>
</protein>
<evidence type="ECO:0000313" key="3">
    <source>
        <dbReference type="Proteomes" id="UP000009080"/>
    </source>
</evidence>
<dbReference type="HOGENOM" id="CLU_1874436_0_0_6"/>
<reference evidence="2 3" key="1">
    <citation type="journal article" date="2009" name="PLoS ONE">
        <title>The complete genome of Teredinibacter turnerae T7901: an intracellular endosymbiont of marine wood-boring bivalves (shipworms).</title>
        <authorList>
            <person name="Yang J.C."/>
            <person name="Madupu R."/>
            <person name="Durkin A.S."/>
            <person name="Ekborg N.A."/>
            <person name="Pedamallu C.S."/>
            <person name="Hostetler J.B."/>
            <person name="Radune D."/>
            <person name="Toms B.S."/>
            <person name="Henrissat B."/>
            <person name="Coutinho P.M."/>
            <person name="Schwarz S."/>
            <person name="Field L."/>
            <person name="Trindade-Silva A.E."/>
            <person name="Soares C.A.G."/>
            <person name="Elshahawi S."/>
            <person name="Hanora A."/>
            <person name="Schmidt E.W."/>
            <person name="Haygood M.G."/>
            <person name="Posfai J."/>
            <person name="Benner J."/>
            <person name="Madinger C."/>
            <person name="Nove J."/>
            <person name="Anton B."/>
            <person name="Chaudhary K."/>
            <person name="Foster J."/>
            <person name="Holman A."/>
            <person name="Kumar S."/>
            <person name="Lessard P.A."/>
            <person name="Luyten Y.A."/>
            <person name="Slatko B."/>
            <person name="Wood N."/>
            <person name="Wu B."/>
            <person name="Teplitski M."/>
            <person name="Mougous J.D."/>
            <person name="Ward N."/>
            <person name="Eisen J.A."/>
            <person name="Badger J.H."/>
            <person name="Distel D.L."/>
        </authorList>
    </citation>
    <scope>NUCLEOTIDE SEQUENCE [LARGE SCALE GENOMIC DNA]</scope>
    <source>
        <strain evidence="3">ATCC 39867 / T7901</strain>
    </source>
</reference>
<dbReference type="Gene3D" id="2.40.30.10">
    <property type="entry name" value="Translation factors"/>
    <property type="match status" value="1"/>
</dbReference>
<evidence type="ECO:0000313" key="2">
    <source>
        <dbReference type="EMBL" id="ACR12013.1"/>
    </source>
</evidence>
<dbReference type="RefSeq" id="WP_015818125.1">
    <property type="nucleotide sequence ID" value="NC_012997.1"/>
</dbReference>
<sequence>MKIITTVALLSLTLTFSQAQAAKNSESFEMKVDKVTLLKGFILKGLALEATVKQGCIASHDIYQVYRDGKKVYETNTQILDVEGQEAYEAKAGDHTNFYAPDAKEGQIIAGDILKSSVTHCKAAAESPQPAKAAKS</sequence>
<evidence type="ECO:0000256" key="1">
    <source>
        <dbReference type="SAM" id="SignalP"/>
    </source>
</evidence>
<dbReference type="AlphaFoldDB" id="C5BM38"/>
<dbReference type="InterPro" id="IPR009000">
    <property type="entry name" value="Transl_B-barrel_sf"/>
</dbReference>
<accession>C5BM38</accession>
<dbReference type="EMBL" id="CP001614">
    <property type="protein sequence ID" value="ACR12013.1"/>
    <property type="molecule type" value="Genomic_DNA"/>
</dbReference>
<name>C5BM38_TERTT</name>
<proteinExistence type="predicted"/>
<dbReference type="Proteomes" id="UP000009080">
    <property type="component" value="Chromosome"/>
</dbReference>
<feature type="chain" id="PRO_5002948892" description="Lipoprotein" evidence="1">
    <location>
        <begin position="22"/>
        <end position="136"/>
    </location>
</feature>
<keyword evidence="1" id="KW-0732">Signal</keyword>
<evidence type="ECO:0008006" key="4">
    <source>
        <dbReference type="Google" id="ProtNLM"/>
    </source>
</evidence>